<dbReference type="PANTHER" id="PTHR11679">
    <property type="entry name" value="VESICLE PROTEIN SORTING-ASSOCIATED"/>
    <property type="match status" value="1"/>
</dbReference>
<dbReference type="AlphaFoldDB" id="A0A167HD43"/>
<gene>
    <name evidence="3" type="ORF">CALVIDRAFT_489037</name>
</gene>
<dbReference type="InterPro" id="IPR001619">
    <property type="entry name" value="Sec1-like"/>
</dbReference>
<accession>A0A167HD43</accession>
<proteinExistence type="inferred from homology"/>
<dbReference type="InterPro" id="IPR043154">
    <property type="entry name" value="Sec-1-like_dom1"/>
</dbReference>
<dbReference type="STRING" id="1330018.A0A167HD43"/>
<evidence type="ECO:0000313" key="3">
    <source>
        <dbReference type="EMBL" id="KZO91497.1"/>
    </source>
</evidence>
<dbReference type="GO" id="GO:0016192">
    <property type="term" value="P:vesicle-mediated transport"/>
    <property type="evidence" value="ECO:0007669"/>
    <property type="project" value="InterPro"/>
</dbReference>
<dbReference type="Gene3D" id="3.40.50.1910">
    <property type="match status" value="2"/>
</dbReference>
<feature type="compositionally biased region" description="Pro residues" evidence="2">
    <location>
        <begin position="8"/>
        <end position="27"/>
    </location>
</feature>
<evidence type="ECO:0000313" key="4">
    <source>
        <dbReference type="Proteomes" id="UP000076738"/>
    </source>
</evidence>
<name>A0A167HD43_CALVF</name>
<dbReference type="InterPro" id="IPR043155">
    <property type="entry name" value="VPS33_dom3b"/>
</dbReference>
<dbReference type="Pfam" id="PF00995">
    <property type="entry name" value="Sec1"/>
    <property type="match status" value="1"/>
</dbReference>
<dbReference type="Gene3D" id="1.25.40.850">
    <property type="match status" value="1"/>
</dbReference>
<sequence length="696" mass="76160">MASAAVARPPPPTQAGPSVPPIRPAPLSPAQEEAKPLPADPGVDVGVLKELAKTGLVEALNSVPGGKTLVLDPTLAGPLGLVTEVSLLKQHGVDKMFWLEAGALSAQTTNIIYLCRPQIRWMKIIAEQIKGHTAANERHAYTLLLVPRRTILCDRILEEEGVFGDITLGQLKLEFIPLEEDVLSLEMENTYKEVFLDGDNTAIYYSAQALMTVQQAFGLFPRIIGKGDASKRLCDLLLRMRQAGLADDPTSPSLSLPSTVLDSLIVLDRQVDMLTPMCTQLTYQGLIDELMGIKNSYVEVDATLLSAAPQPMGGQPPTAPALGGSTQPKTKKHLLQASTDAVFSELRDQNFSVVAGHLNRLARRLTEDYEGRHRAQTVEQLRDFVGRLGGMQSEHQSLRLHTGLSEQIVPMTQTEIFNKSLEVQQNLIAGYDVNAQYNTIEDLINREAPLHVVVRLLCLFSITVGGIKPKTLENTKREILQTYGYQYLPLLLHLSTLNLLCKSPAPHLPLQSLRKHLRLLVDDISEQSPSDIAYVYSGYAPLSIRLVQCVSMKPAVVAAEMGEKAVGEHKEGKVTPRAHPIMGWKGFEEIVRSVPGETFDEVQKPEGDGTGKVDLLPKGHSTTTVVFFLGGCTYTEIAALRWMSRQTRGTWTSVPSRAVSDDDWAGRKYLICTTSIVNGSSLIDSLSPPPWAPIST</sequence>
<evidence type="ECO:0000256" key="1">
    <source>
        <dbReference type="ARBA" id="ARBA00009884"/>
    </source>
</evidence>
<organism evidence="3 4">
    <name type="scientific">Calocera viscosa (strain TUFC12733)</name>
    <dbReference type="NCBI Taxonomy" id="1330018"/>
    <lineage>
        <taxon>Eukaryota</taxon>
        <taxon>Fungi</taxon>
        <taxon>Dikarya</taxon>
        <taxon>Basidiomycota</taxon>
        <taxon>Agaricomycotina</taxon>
        <taxon>Dacrymycetes</taxon>
        <taxon>Dacrymycetales</taxon>
        <taxon>Dacrymycetaceae</taxon>
        <taxon>Calocera</taxon>
    </lineage>
</organism>
<dbReference type="Proteomes" id="UP000076738">
    <property type="component" value="Unassembled WGS sequence"/>
</dbReference>
<dbReference type="Gene3D" id="3.40.50.2060">
    <property type="match status" value="1"/>
</dbReference>
<dbReference type="EMBL" id="KV417322">
    <property type="protein sequence ID" value="KZO91497.1"/>
    <property type="molecule type" value="Genomic_DNA"/>
</dbReference>
<dbReference type="SUPFAM" id="SSF56815">
    <property type="entry name" value="Sec1/munc18-like (SM) proteins"/>
    <property type="match status" value="1"/>
</dbReference>
<dbReference type="InterPro" id="IPR027482">
    <property type="entry name" value="Sec1-like_dom2"/>
</dbReference>
<keyword evidence="4" id="KW-1185">Reference proteome</keyword>
<dbReference type="OrthoDB" id="10262287at2759"/>
<feature type="region of interest" description="Disordered" evidence="2">
    <location>
        <begin position="1"/>
        <end position="40"/>
    </location>
</feature>
<dbReference type="InterPro" id="IPR036045">
    <property type="entry name" value="Sec1-like_sf"/>
</dbReference>
<evidence type="ECO:0000256" key="2">
    <source>
        <dbReference type="SAM" id="MobiDB-lite"/>
    </source>
</evidence>
<comment type="similarity">
    <text evidence="1">Belongs to the STXBP/unc-18/SEC1 family.</text>
</comment>
<protein>
    <submittedName>
        <fullName evidence="3">Sec1-like protein</fullName>
    </submittedName>
</protein>
<reference evidence="3 4" key="1">
    <citation type="journal article" date="2016" name="Mol. Biol. Evol.">
        <title>Comparative Genomics of Early-Diverging Mushroom-Forming Fungi Provides Insights into the Origins of Lignocellulose Decay Capabilities.</title>
        <authorList>
            <person name="Nagy L.G."/>
            <person name="Riley R."/>
            <person name="Tritt A."/>
            <person name="Adam C."/>
            <person name="Daum C."/>
            <person name="Floudas D."/>
            <person name="Sun H."/>
            <person name="Yadav J.S."/>
            <person name="Pangilinan J."/>
            <person name="Larsson K.H."/>
            <person name="Matsuura K."/>
            <person name="Barry K."/>
            <person name="Labutti K."/>
            <person name="Kuo R."/>
            <person name="Ohm R.A."/>
            <person name="Bhattacharya S.S."/>
            <person name="Shirouzu T."/>
            <person name="Yoshinaga Y."/>
            <person name="Martin F.M."/>
            <person name="Grigoriev I.V."/>
            <person name="Hibbett D.S."/>
        </authorList>
    </citation>
    <scope>NUCLEOTIDE SEQUENCE [LARGE SCALE GENOMIC DNA]</scope>
    <source>
        <strain evidence="3 4">TUFC12733</strain>
    </source>
</reference>